<reference evidence="1 2" key="1">
    <citation type="submission" date="2013-12" db="EMBL/GenBank/DDBJ databases">
        <title>A Varibaculum cambriense genome reconstructed from a premature infant gut community with otherwise low bacterial novelty that shifts toward anaerobic metabolism during the third week of life.</title>
        <authorList>
            <person name="Brown C.T."/>
            <person name="Sharon I."/>
            <person name="Thomas B.C."/>
            <person name="Castelle C.J."/>
            <person name="Morowitz M.J."/>
            <person name="Banfield J.F."/>
        </authorList>
    </citation>
    <scope>NUCLEOTIDE SEQUENCE [LARGE SCALE GENOMIC DNA]</scope>
    <source>
        <strain evidence="2">DORA_A_5_14_21</strain>
    </source>
</reference>
<dbReference type="Proteomes" id="UP000018853">
    <property type="component" value="Unassembled WGS sequence"/>
</dbReference>
<sequence length="170" mass="19918">MTVFTHVVAGHHRKRFQPFFTTQTQGFDDVTNRGLRRSRVFQIVLNQRIIEIQLTACRIGAITFLCDRQGDNRRLRTRHRVENTFTTVDFRMQGFFHRTDNFQLGAFCAFFRHGVQQLLFFQVFDQHAVVTWHQVNFADTPVAVGAFQQMMGVQRLVRAVKRTATEMHNA</sequence>
<evidence type="ECO:0000313" key="1">
    <source>
        <dbReference type="EMBL" id="ETJ21960.1"/>
    </source>
</evidence>
<comment type="caution">
    <text evidence="1">The sequence shown here is derived from an EMBL/GenBank/DDBJ whole genome shotgun (WGS) entry which is preliminary data.</text>
</comment>
<dbReference type="AlphaFoldDB" id="W1WXZ1"/>
<proteinExistence type="predicted"/>
<dbReference type="EMBL" id="AZLZ01001688">
    <property type="protein sequence ID" value="ETJ21960.1"/>
    <property type="molecule type" value="Genomic_DNA"/>
</dbReference>
<evidence type="ECO:0000313" key="2">
    <source>
        <dbReference type="Proteomes" id="UP000018853"/>
    </source>
</evidence>
<organism evidence="1 2">
    <name type="scientific">Escherichia coli DORA_A_5_14_21</name>
    <dbReference type="NCBI Taxonomy" id="1403943"/>
    <lineage>
        <taxon>Bacteria</taxon>
        <taxon>Pseudomonadati</taxon>
        <taxon>Pseudomonadota</taxon>
        <taxon>Gammaproteobacteria</taxon>
        <taxon>Enterobacterales</taxon>
        <taxon>Enterobacteriaceae</taxon>
        <taxon>Escherichia</taxon>
    </lineage>
</organism>
<gene>
    <name evidence="1" type="ORF">Q609_ECAC01688G0003</name>
</gene>
<accession>W1WXZ1</accession>
<protein>
    <submittedName>
        <fullName evidence="1">Uncharacterized protein</fullName>
    </submittedName>
</protein>
<name>W1WXZ1_ECOLX</name>